<keyword evidence="2 11" id="KW-0723">Serine/threonine-protein kinase</keyword>
<evidence type="ECO:0000313" key="11">
    <source>
        <dbReference type="EMBL" id="AFY82526.1"/>
    </source>
</evidence>
<organism evidence="11 12">
    <name type="scientific">Oscillatoria acuminata PCC 6304</name>
    <dbReference type="NCBI Taxonomy" id="56110"/>
    <lineage>
        <taxon>Bacteria</taxon>
        <taxon>Bacillati</taxon>
        <taxon>Cyanobacteriota</taxon>
        <taxon>Cyanophyceae</taxon>
        <taxon>Oscillatoriophycideae</taxon>
        <taxon>Oscillatoriales</taxon>
        <taxon>Oscillatoriaceae</taxon>
        <taxon>Oscillatoria</taxon>
    </lineage>
</organism>
<dbReference type="OrthoDB" id="468998at2"/>
<feature type="domain" description="Protein kinase" evidence="10">
    <location>
        <begin position="10"/>
        <end position="298"/>
    </location>
</feature>
<evidence type="ECO:0000256" key="9">
    <source>
        <dbReference type="PROSITE-ProRule" id="PRU10141"/>
    </source>
</evidence>
<keyword evidence="12" id="KW-1185">Reference proteome</keyword>
<dbReference type="EC" id="2.7.11.1" evidence="1"/>
<dbReference type="Pfam" id="PF00069">
    <property type="entry name" value="Pkinase"/>
    <property type="match status" value="1"/>
</dbReference>
<dbReference type="SUPFAM" id="SSF55724">
    <property type="entry name" value="Mog1p/PsbP-like"/>
    <property type="match status" value="1"/>
</dbReference>
<dbReference type="HOGENOM" id="CLU_000288_135_5_3"/>
<dbReference type="PATRIC" id="fig|56110.3.peg.3489"/>
<evidence type="ECO:0000256" key="2">
    <source>
        <dbReference type="ARBA" id="ARBA00022527"/>
    </source>
</evidence>
<dbReference type="PANTHER" id="PTHR24363">
    <property type="entry name" value="SERINE/THREONINE PROTEIN KINASE"/>
    <property type="match status" value="1"/>
</dbReference>
<dbReference type="GO" id="GO:0005524">
    <property type="term" value="F:ATP binding"/>
    <property type="evidence" value="ECO:0007669"/>
    <property type="project" value="UniProtKB-UniRule"/>
</dbReference>
<evidence type="ECO:0000256" key="5">
    <source>
        <dbReference type="ARBA" id="ARBA00022777"/>
    </source>
</evidence>
<keyword evidence="5 11" id="KW-0418">Kinase</keyword>
<accession>K9TK44</accession>
<dbReference type="InterPro" id="IPR000719">
    <property type="entry name" value="Prot_kinase_dom"/>
</dbReference>
<name>K9TK44_9CYAN</name>
<keyword evidence="6 9" id="KW-0067">ATP-binding</keyword>
<evidence type="ECO:0000259" key="10">
    <source>
        <dbReference type="PROSITE" id="PS50011"/>
    </source>
</evidence>
<dbReference type="InterPro" id="IPR017441">
    <property type="entry name" value="Protein_kinase_ATP_BS"/>
</dbReference>
<gene>
    <name evidence="11" type="ORF">Oscil6304_2925</name>
</gene>
<feature type="binding site" evidence="9">
    <location>
        <position position="41"/>
    </location>
    <ligand>
        <name>ATP</name>
        <dbReference type="ChEBI" id="CHEBI:30616"/>
    </ligand>
</feature>
<dbReference type="STRING" id="56110.Oscil6304_2925"/>
<reference evidence="11 12" key="1">
    <citation type="submission" date="2012-06" db="EMBL/GenBank/DDBJ databases">
        <title>Finished chromosome of genome of Oscillatoria acuminata PCC 6304.</title>
        <authorList>
            <consortium name="US DOE Joint Genome Institute"/>
            <person name="Gugger M."/>
            <person name="Coursin T."/>
            <person name="Rippka R."/>
            <person name="Tandeau De Marsac N."/>
            <person name="Huntemann M."/>
            <person name="Wei C.-L."/>
            <person name="Han J."/>
            <person name="Detter J.C."/>
            <person name="Han C."/>
            <person name="Tapia R."/>
            <person name="Davenport K."/>
            <person name="Daligault H."/>
            <person name="Erkkila T."/>
            <person name="Gu W."/>
            <person name="Munk A.C.C."/>
            <person name="Teshima H."/>
            <person name="Xu Y."/>
            <person name="Chain P."/>
            <person name="Chen A."/>
            <person name="Krypides N."/>
            <person name="Mavromatis K."/>
            <person name="Markowitz V."/>
            <person name="Szeto E."/>
            <person name="Ivanova N."/>
            <person name="Mikhailova N."/>
            <person name="Ovchinnikova G."/>
            <person name="Pagani I."/>
            <person name="Pati A."/>
            <person name="Goodwin L."/>
            <person name="Peters L."/>
            <person name="Pitluck S."/>
            <person name="Woyke T."/>
            <person name="Kerfeld C."/>
        </authorList>
    </citation>
    <scope>NUCLEOTIDE SEQUENCE [LARGE SCALE GENOMIC DNA]</scope>
    <source>
        <strain evidence="11 12">PCC 6304</strain>
    </source>
</reference>
<sequence>MLGKTLRGRYHILKKLGKGGFGETYLAEDRDLPGTPFCVVKRLFPQSKNPVFLQTAKRLFDKEAEILHRLNPCDRIPRLLAHFQENGEFYLVEDFIDGEDFQKQNPFSPGNPESEVIHLLTEILEILAFVHQQQIIHRDIKPANLMRRQGDGKVFLIDFGAVKEIATLQVNSQGQTIATVAIGTPGYMPSEQAVGNPKPSSDIYALGMVVVELITGIRADQLPKDSRGELCWRNLVNLSEPLAEVLEKMVRYDYRQRFASARETLDAIKNLDKTILPTMPSSASSSQRTKIQGFHPILLVKRALRGEPKEILGLGLTFICTVAAVLSVPQAQQMLFSPPPPLVVQATEFKAYQNAEYQLKLNYPTTWEIDTRRNSITQTLVTFRIPQAELMVTVEDLSSQPKSFDKYTNDFIAQLEANIPDFKKIKEGETTLAQQTGYQVFYTGKQQNIPVQSWQSWTVKGDKAYVFTYSAHSRHYKDHLPTVQAMIESVQID</sequence>
<dbReference type="SUPFAM" id="SSF56112">
    <property type="entry name" value="Protein kinase-like (PK-like)"/>
    <property type="match status" value="1"/>
</dbReference>
<dbReference type="InterPro" id="IPR014894">
    <property type="entry name" value="DcrB/EagT6"/>
</dbReference>
<proteinExistence type="predicted"/>
<protein>
    <recommendedName>
        <fullName evidence="1">non-specific serine/threonine protein kinase</fullName>
        <ecNumber evidence="1">2.7.11.1</ecNumber>
    </recommendedName>
</protein>
<dbReference type="PANTHER" id="PTHR24363:SF0">
    <property type="entry name" value="SERINE_THREONINE KINASE LIKE DOMAIN CONTAINING 1"/>
    <property type="match status" value="1"/>
</dbReference>
<dbReference type="SMART" id="SM00220">
    <property type="entry name" value="S_TKc"/>
    <property type="match status" value="1"/>
</dbReference>
<dbReference type="Proteomes" id="UP000010367">
    <property type="component" value="Chromosome"/>
</dbReference>
<evidence type="ECO:0000256" key="1">
    <source>
        <dbReference type="ARBA" id="ARBA00012513"/>
    </source>
</evidence>
<dbReference type="AlphaFoldDB" id="K9TK44"/>
<dbReference type="EMBL" id="CP003607">
    <property type="protein sequence ID" value="AFY82526.1"/>
    <property type="molecule type" value="Genomic_DNA"/>
</dbReference>
<dbReference type="KEGG" id="oac:Oscil6304_2925"/>
<dbReference type="GO" id="GO:0004674">
    <property type="term" value="F:protein serine/threonine kinase activity"/>
    <property type="evidence" value="ECO:0007669"/>
    <property type="project" value="UniProtKB-KW"/>
</dbReference>
<dbReference type="Gene3D" id="3.40.1000.10">
    <property type="entry name" value="Mog1/PsbP, alpha/beta/alpha sandwich"/>
    <property type="match status" value="1"/>
</dbReference>
<comment type="catalytic activity">
    <reaction evidence="7">
        <text>L-threonyl-[protein] + ATP = O-phospho-L-threonyl-[protein] + ADP + H(+)</text>
        <dbReference type="Rhea" id="RHEA:46608"/>
        <dbReference type="Rhea" id="RHEA-COMP:11060"/>
        <dbReference type="Rhea" id="RHEA-COMP:11605"/>
        <dbReference type="ChEBI" id="CHEBI:15378"/>
        <dbReference type="ChEBI" id="CHEBI:30013"/>
        <dbReference type="ChEBI" id="CHEBI:30616"/>
        <dbReference type="ChEBI" id="CHEBI:61977"/>
        <dbReference type="ChEBI" id="CHEBI:456216"/>
        <dbReference type="EC" id="2.7.11.1"/>
    </reaction>
</comment>
<dbReference type="Gene3D" id="1.10.510.10">
    <property type="entry name" value="Transferase(Phosphotransferase) domain 1"/>
    <property type="match status" value="1"/>
</dbReference>
<evidence type="ECO:0000256" key="8">
    <source>
        <dbReference type="ARBA" id="ARBA00048679"/>
    </source>
</evidence>
<dbReference type="Gene3D" id="3.30.200.20">
    <property type="entry name" value="Phosphorylase Kinase, domain 1"/>
    <property type="match status" value="1"/>
</dbReference>
<dbReference type="InParanoid" id="K9TK44"/>
<evidence type="ECO:0000256" key="6">
    <source>
        <dbReference type="ARBA" id="ARBA00022840"/>
    </source>
</evidence>
<dbReference type="PROSITE" id="PS00107">
    <property type="entry name" value="PROTEIN_KINASE_ATP"/>
    <property type="match status" value="1"/>
</dbReference>
<evidence type="ECO:0000256" key="3">
    <source>
        <dbReference type="ARBA" id="ARBA00022679"/>
    </source>
</evidence>
<evidence type="ECO:0000256" key="7">
    <source>
        <dbReference type="ARBA" id="ARBA00047899"/>
    </source>
</evidence>
<evidence type="ECO:0000256" key="4">
    <source>
        <dbReference type="ARBA" id="ARBA00022741"/>
    </source>
</evidence>
<dbReference type="RefSeq" id="WP_015149162.1">
    <property type="nucleotide sequence ID" value="NC_019693.1"/>
</dbReference>
<keyword evidence="4 9" id="KW-0547">Nucleotide-binding</keyword>
<dbReference type="Pfam" id="PF08786">
    <property type="entry name" value="DcrB"/>
    <property type="match status" value="1"/>
</dbReference>
<dbReference type="InterPro" id="IPR011009">
    <property type="entry name" value="Kinase-like_dom_sf"/>
</dbReference>
<dbReference type="PROSITE" id="PS50011">
    <property type="entry name" value="PROTEIN_KINASE_DOM"/>
    <property type="match status" value="1"/>
</dbReference>
<comment type="catalytic activity">
    <reaction evidence="8">
        <text>L-seryl-[protein] + ATP = O-phospho-L-seryl-[protein] + ADP + H(+)</text>
        <dbReference type="Rhea" id="RHEA:17989"/>
        <dbReference type="Rhea" id="RHEA-COMP:9863"/>
        <dbReference type="Rhea" id="RHEA-COMP:11604"/>
        <dbReference type="ChEBI" id="CHEBI:15378"/>
        <dbReference type="ChEBI" id="CHEBI:29999"/>
        <dbReference type="ChEBI" id="CHEBI:30616"/>
        <dbReference type="ChEBI" id="CHEBI:83421"/>
        <dbReference type="ChEBI" id="CHEBI:456216"/>
        <dbReference type="EC" id="2.7.11.1"/>
    </reaction>
</comment>
<dbReference type="CDD" id="cd14014">
    <property type="entry name" value="STKc_PknB_like"/>
    <property type="match status" value="1"/>
</dbReference>
<keyword evidence="3" id="KW-0808">Transferase</keyword>
<dbReference type="InterPro" id="IPR016123">
    <property type="entry name" value="Mog1/PsbP_a/b/a-sand"/>
</dbReference>
<dbReference type="eggNOG" id="COG0515">
    <property type="taxonomic scope" value="Bacteria"/>
</dbReference>
<evidence type="ECO:0000313" key="12">
    <source>
        <dbReference type="Proteomes" id="UP000010367"/>
    </source>
</evidence>